<evidence type="ECO:0000256" key="1">
    <source>
        <dbReference type="SAM" id="MobiDB-lite"/>
    </source>
</evidence>
<name>A0A165QHU9_9AGAM</name>
<feature type="compositionally biased region" description="Low complexity" evidence="1">
    <location>
        <begin position="138"/>
        <end position="150"/>
    </location>
</feature>
<dbReference type="OrthoDB" id="3258929at2759"/>
<protein>
    <submittedName>
        <fullName evidence="3">Uncharacterized protein</fullName>
    </submittedName>
</protein>
<feature type="compositionally biased region" description="Basic and acidic residues" evidence="1">
    <location>
        <begin position="187"/>
        <end position="204"/>
    </location>
</feature>
<evidence type="ECO:0000313" key="3">
    <source>
        <dbReference type="EMBL" id="KZT22451.1"/>
    </source>
</evidence>
<feature type="region of interest" description="Disordered" evidence="1">
    <location>
        <begin position="37"/>
        <end position="207"/>
    </location>
</feature>
<dbReference type="AlphaFoldDB" id="A0A165QHU9"/>
<keyword evidence="4" id="KW-1185">Reference proteome</keyword>
<sequence>MGSSQGVSAGALAGIIVAVVVTILLAVVIIVPLARRRTKSAEQTQKGDAEQQSGRTAHARMKSGELPLLHPMSPLFGEAANLPTFPDHPDEKGSPRRVRIGVSHHGSPELQGSPPPAYHSPHERTSSTILLSTPAEVPSSRPSQSAPSTSAKSADNSSRLKRGARLGLRRSPMETLVEQSDISSGDEAARTAQREAQDPPESSHRPSAMVRLVTQPLTSAFRNSLRSISTQSSGSAPSAVLQHYPSFTASSATYATAAEDVSPSASRTDLSLRSQVSSSRPPVRAPRPSAPSPAASQSPSRSTTTTTKRAHLRPSDAVQKPTFHENPPAPSMPRQASINFVESSPARADESRSSRR</sequence>
<dbReference type="InParanoid" id="A0A165QHU9"/>
<feature type="compositionally biased region" description="Basic residues" evidence="1">
    <location>
        <begin position="159"/>
        <end position="168"/>
    </location>
</feature>
<feature type="compositionally biased region" description="Low complexity" evidence="1">
    <location>
        <begin position="273"/>
        <end position="282"/>
    </location>
</feature>
<dbReference type="Proteomes" id="UP000076761">
    <property type="component" value="Unassembled WGS sequence"/>
</dbReference>
<feature type="compositionally biased region" description="Polar residues" evidence="1">
    <location>
        <begin position="263"/>
        <end position="272"/>
    </location>
</feature>
<dbReference type="EMBL" id="KV425595">
    <property type="protein sequence ID" value="KZT22451.1"/>
    <property type="molecule type" value="Genomic_DNA"/>
</dbReference>
<feature type="compositionally biased region" description="Low complexity" evidence="1">
    <location>
        <begin position="292"/>
        <end position="307"/>
    </location>
</feature>
<keyword evidence="2" id="KW-0812">Transmembrane</keyword>
<accession>A0A165QHU9</accession>
<organism evidence="3 4">
    <name type="scientific">Neolentinus lepideus HHB14362 ss-1</name>
    <dbReference type="NCBI Taxonomy" id="1314782"/>
    <lineage>
        <taxon>Eukaryota</taxon>
        <taxon>Fungi</taxon>
        <taxon>Dikarya</taxon>
        <taxon>Basidiomycota</taxon>
        <taxon>Agaricomycotina</taxon>
        <taxon>Agaricomycetes</taxon>
        <taxon>Gloeophyllales</taxon>
        <taxon>Gloeophyllaceae</taxon>
        <taxon>Neolentinus</taxon>
    </lineage>
</organism>
<feature type="transmembrane region" description="Helical" evidence="2">
    <location>
        <begin position="12"/>
        <end position="34"/>
    </location>
</feature>
<reference evidence="3 4" key="1">
    <citation type="journal article" date="2016" name="Mol. Biol. Evol.">
        <title>Comparative Genomics of Early-Diverging Mushroom-Forming Fungi Provides Insights into the Origins of Lignocellulose Decay Capabilities.</title>
        <authorList>
            <person name="Nagy L.G."/>
            <person name="Riley R."/>
            <person name="Tritt A."/>
            <person name="Adam C."/>
            <person name="Daum C."/>
            <person name="Floudas D."/>
            <person name="Sun H."/>
            <person name="Yadav J.S."/>
            <person name="Pangilinan J."/>
            <person name="Larsson K.H."/>
            <person name="Matsuura K."/>
            <person name="Barry K."/>
            <person name="Labutti K."/>
            <person name="Kuo R."/>
            <person name="Ohm R.A."/>
            <person name="Bhattacharya S.S."/>
            <person name="Shirouzu T."/>
            <person name="Yoshinaga Y."/>
            <person name="Martin F.M."/>
            <person name="Grigoriev I.V."/>
            <person name="Hibbett D.S."/>
        </authorList>
    </citation>
    <scope>NUCLEOTIDE SEQUENCE [LARGE SCALE GENOMIC DNA]</scope>
    <source>
        <strain evidence="3 4">HHB14362 ss-1</strain>
    </source>
</reference>
<gene>
    <name evidence="3" type="ORF">NEOLEDRAFT_1243858</name>
</gene>
<evidence type="ECO:0000256" key="2">
    <source>
        <dbReference type="SAM" id="Phobius"/>
    </source>
</evidence>
<evidence type="ECO:0000313" key="4">
    <source>
        <dbReference type="Proteomes" id="UP000076761"/>
    </source>
</evidence>
<feature type="compositionally biased region" description="Polar residues" evidence="1">
    <location>
        <begin position="41"/>
        <end position="55"/>
    </location>
</feature>
<keyword evidence="2" id="KW-1133">Transmembrane helix</keyword>
<keyword evidence="2" id="KW-0472">Membrane</keyword>
<proteinExistence type="predicted"/>
<feature type="compositionally biased region" description="Basic and acidic residues" evidence="1">
    <location>
        <begin position="347"/>
        <end position="356"/>
    </location>
</feature>
<feature type="region of interest" description="Disordered" evidence="1">
    <location>
        <begin position="257"/>
        <end position="356"/>
    </location>
</feature>